<dbReference type="GO" id="GO:0016832">
    <property type="term" value="F:aldehyde-lyase activity"/>
    <property type="evidence" value="ECO:0007669"/>
    <property type="project" value="UniProtKB-UniRule"/>
</dbReference>
<evidence type="ECO:0000313" key="8">
    <source>
        <dbReference type="EMBL" id="PFG18999.1"/>
    </source>
</evidence>
<dbReference type="NCBIfam" id="NF003621">
    <property type="entry name" value="PRK05261.1-6"/>
    <property type="match status" value="1"/>
</dbReference>
<sequence>MVIEHTDSAAPTWNARPAEPVSQETLERIDKWWRAANYLSIGQIYLLRNPLLRTPLDRDDVKPRLLGHWGTTPGQNFLYAHMNRAINERDLNALYISGPGHGGPGLVANTYLEGTYSETYSAITKDEEGLRRLFKQFSFPGGIPSHVAPETPGSIHEGGELGYSLSHAYGAVFDNPDLLALTVVGDGEAETGPLATSWHSNKFLNPLTDGVVLPVLHLNGYKIANPTVLARIGDDELHDLMRGYGHKPHEFVAGFDEESHASIHRRFAELLDVVLDEIVQIKQRAAAGEETRPQWPMIIFRTPKGWTCPKFIDGKKAEDSWRAHQVPLANARDTPEHLQVLADWLASYRMEELVDAEGRIIEDVTSLSPVGNRRMGANPHANGGVLTKALRLPDFRDYAVDVPEPGSGLYENTKVLGTWLRDVVKQNPDNFRIFGPDETASNRLQDVFEVTKKVWNADFHDGDTDTTLGLEGRVVEMLSEHQMQGWLEGYLLTGRHGLFNCYEAFIHIIDSMLNQHAKWLKVTDDIPWRRPIPSLNYLLSSHVWRQDHNGFSHQDPGFIDHVVNKKPEVVRVYLPADANTLLSTYDHCLRSRDYVNVVVAGKQPAPQFLTMDEAIAHCTRGLGIWEWAGTEVDGTEPDVVLACAGDVPTLETLAAADLLRQNIPDLKVRVVNVVDLMRLNSETEHPHGLSDRDFDGIFTDDKPVIFAYHGYPWLIHRLTYRRTNHSNIHVRGYKEEGTTTTPFDMVMLNDLDRYRLVIDVIDRVPGMTERYAGLRQRMEDKRIEARAYTREHGEDLPEVSTWVWPDAREVTDTATVDATAATGGDNE</sequence>
<dbReference type="GO" id="GO:0005975">
    <property type="term" value="P:carbohydrate metabolic process"/>
    <property type="evidence" value="ECO:0007669"/>
    <property type="project" value="InterPro"/>
</dbReference>
<dbReference type="CDD" id="cd02011">
    <property type="entry name" value="TPP_PK"/>
    <property type="match status" value="1"/>
</dbReference>
<dbReference type="NCBIfam" id="NF003619">
    <property type="entry name" value="PRK05261.1-4"/>
    <property type="match status" value="1"/>
</dbReference>
<dbReference type="PROSITE" id="PS60003">
    <property type="entry name" value="PHOSPHOKETOLASE_2"/>
    <property type="match status" value="1"/>
</dbReference>
<dbReference type="EC" id="4.1.2.-" evidence="5"/>
<evidence type="ECO:0000259" key="6">
    <source>
        <dbReference type="Pfam" id="PF09363"/>
    </source>
</evidence>
<comment type="similarity">
    <text evidence="2 5">Belongs to the XFP family.</text>
</comment>
<reference evidence="8 9" key="1">
    <citation type="submission" date="2017-10" db="EMBL/GenBank/DDBJ databases">
        <title>Sequencing the genomes of 1000 actinobacteria strains.</title>
        <authorList>
            <person name="Klenk H.-P."/>
        </authorList>
    </citation>
    <scope>NUCLEOTIDE SEQUENCE [LARGE SCALE GENOMIC DNA]</scope>
    <source>
        <strain evidence="8 9">DSM 21801</strain>
    </source>
</reference>
<dbReference type="PANTHER" id="PTHR31273:SF0">
    <property type="entry name" value="PHOSPHOKETOLASE-RELATED"/>
    <property type="match status" value="1"/>
</dbReference>
<dbReference type="PANTHER" id="PTHR31273">
    <property type="entry name" value="PHOSPHOKETOLASE-RELATED"/>
    <property type="match status" value="1"/>
</dbReference>
<evidence type="ECO:0000256" key="4">
    <source>
        <dbReference type="ARBA" id="ARBA00023239"/>
    </source>
</evidence>
<dbReference type="HAMAP" id="MF_01403">
    <property type="entry name" value="Phosphoketolase"/>
    <property type="match status" value="1"/>
</dbReference>
<dbReference type="Proteomes" id="UP000224915">
    <property type="component" value="Unassembled WGS sequence"/>
</dbReference>
<dbReference type="InterPro" id="IPR005593">
    <property type="entry name" value="Xul5P/Fru6P_PKetolase"/>
</dbReference>
<feature type="domain" description="Xylulose 5-phosphate/Fructose 6-phosphate phosphoketolase N-terminal" evidence="7">
    <location>
        <begin position="21"/>
        <end position="385"/>
    </location>
</feature>
<evidence type="ECO:0000313" key="9">
    <source>
        <dbReference type="Proteomes" id="UP000224915"/>
    </source>
</evidence>
<dbReference type="NCBIfam" id="NF003617">
    <property type="entry name" value="PRK05261.1-2"/>
    <property type="match status" value="1"/>
</dbReference>
<dbReference type="Pfam" id="PF09364">
    <property type="entry name" value="XFP_N"/>
    <property type="match status" value="1"/>
</dbReference>
<dbReference type="InterPro" id="IPR023962">
    <property type="entry name" value="Phosphoketolase"/>
</dbReference>
<evidence type="ECO:0000256" key="3">
    <source>
        <dbReference type="ARBA" id="ARBA00023052"/>
    </source>
</evidence>
<organism evidence="8 9">
    <name type="scientific">Serinibacter salmoneus</name>
    <dbReference type="NCBI Taxonomy" id="556530"/>
    <lineage>
        <taxon>Bacteria</taxon>
        <taxon>Bacillati</taxon>
        <taxon>Actinomycetota</taxon>
        <taxon>Actinomycetes</taxon>
        <taxon>Micrococcales</taxon>
        <taxon>Beutenbergiaceae</taxon>
        <taxon>Serinibacter</taxon>
    </lineage>
</organism>
<dbReference type="OrthoDB" id="9768449at2"/>
<accession>A0A2A9CZH3</accession>
<evidence type="ECO:0000256" key="5">
    <source>
        <dbReference type="HAMAP-Rule" id="MF_01403"/>
    </source>
</evidence>
<dbReference type="PIRSF" id="PIRSF017245">
    <property type="entry name" value="Phosphoketolase"/>
    <property type="match status" value="1"/>
</dbReference>
<name>A0A2A9CZH3_9MICO</name>
<proteinExistence type="inferred from homology"/>
<keyword evidence="9" id="KW-1185">Reference proteome</keyword>
<dbReference type="InterPro" id="IPR009014">
    <property type="entry name" value="Transketo_C/PFOR_II"/>
</dbReference>
<dbReference type="InterPro" id="IPR029061">
    <property type="entry name" value="THDP-binding"/>
</dbReference>
<dbReference type="AlphaFoldDB" id="A0A2A9CZH3"/>
<dbReference type="SUPFAM" id="SSF52518">
    <property type="entry name" value="Thiamin diphosphate-binding fold (THDP-binding)"/>
    <property type="match status" value="2"/>
</dbReference>
<protein>
    <recommendedName>
        <fullName evidence="5">Probable phosphoketolase</fullName>
        <ecNumber evidence="5">4.1.2.-</ecNumber>
    </recommendedName>
</protein>
<evidence type="ECO:0000259" key="7">
    <source>
        <dbReference type="Pfam" id="PF09364"/>
    </source>
</evidence>
<dbReference type="Gene3D" id="3.40.50.970">
    <property type="match status" value="2"/>
</dbReference>
<comment type="cofactor">
    <cofactor evidence="1 5">
        <name>thiamine diphosphate</name>
        <dbReference type="ChEBI" id="CHEBI:58937"/>
    </cofactor>
</comment>
<dbReference type="InterPro" id="IPR018970">
    <property type="entry name" value="Xul5P/Fru6P_PKetolase_N"/>
</dbReference>
<evidence type="ECO:0000256" key="1">
    <source>
        <dbReference type="ARBA" id="ARBA00001964"/>
    </source>
</evidence>
<dbReference type="InterPro" id="IPR019790">
    <property type="entry name" value="Xul5P/Fru6P_PKetolase_CS"/>
</dbReference>
<dbReference type="Gene3D" id="3.40.50.920">
    <property type="match status" value="1"/>
</dbReference>
<comment type="caution">
    <text evidence="8">The sequence shown here is derived from an EMBL/GenBank/DDBJ whole genome shotgun (WGS) entry which is preliminary data.</text>
</comment>
<dbReference type="SUPFAM" id="SSF52922">
    <property type="entry name" value="TK C-terminal domain-like"/>
    <property type="match status" value="1"/>
</dbReference>
<evidence type="ECO:0000256" key="2">
    <source>
        <dbReference type="ARBA" id="ARBA00005623"/>
    </source>
</evidence>
<feature type="domain" description="Xylulose 5-phosphate/Fructose 6-phosphate phosphoketolase C-terminal" evidence="6">
    <location>
        <begin position="602"/>
        <end position="804"/>
    </location>
</feature>
<keyword evidence="4 5" id="KW-0456">Lyase</keyword>
<dbReference type="EMBL" id="PDJD01000001">
    <property type="protein sequence ID" value="PFG18999.1"/>
    <property type="molecule type" value="Genomic_DNA"/>
</dbReference>
<dbReference type="RefSeq" id="WP_098468202.1">
    <property type="nucleotide sequence ID" value="NZ_PDJD01000001.1"/>
</dbReference>
<dbReference type="Pfam" id="PF09363">
    <property type="entry name" value="XFP_C"/>
    <property type="match status" value="1"/>
</dbReference>
<dbReference type="InterPro" id="IPR018969">
    <property type="entry name" value="Xul5P/Fru6P_PKetolase_C"/>
</dbReference>
<dbReference type="PROSITE" id="PS60002">
    <property type="entry name" value="PHOSPHOKETOLASE_1"/>
    <property type="match status" value="1"/>
</dbReference>
<gene>
    <name evidence="8" type="ORF">ATL40_0553</name>
</gene>
<dbReference type="GO" id="GO:0000287">
    <property type="term" value="F:magnesium ion binding"/>
    <property type="evidence" value="ECO:0007669"/>
    <property type="project" value="UniProtKB-ARBA"/>
</dbReference>
<keyword evidence="3 5" id="KW-0786">Thiamine pyrophosphate</keyword>
<dbReference type="InterPro" id="IPR019789">
    <property type="entry name" value="Xul5P/Fru6P_PKetolase_ThDP_BS"/>
</dbReference>
<dbReference type="Pfam" id="PF03894">
    <property type="entry name" value="XFP"/>
    <property type="match status" value="1"/>
</dbReference>